<dbReference type="AlphaFoldDB" id="A0A381RS26"/>
<evidence type="ECO:0000256" key="2">
    <source>
        <dbReference type="ARBA" id="ARBA00022448"/>
    </source>
</evidence>
<dbReference type="CDD" id="cd10336">
    <property type="entry name" value="SLC6sbd_Tyt1-Like"/>
    <property type="match status" value="1"/>
</dbReference>
<feature type="transmembrane region" description="Helical" evidence="6">
    <location>
        <begin position="199"/>
        <end position="219"/>
    </location>
</feature>
<feature type="transmembrane region" description="Helical" evidence="6">
    <location>
        <begin position="62"/>
        <end position="86"/>
    </location>
</feature>
<dbReference type="InterPro" id="IPR000175">
    <property type="entry name" value="Na/ntran_symport"/>
</dbReference>
<comment type="subcellular location">
    <subcellularLocation>
        <location evidence="1">Membrane</location>
        <topology evidence="1">Multi-pass membrane protein</topology>
    </subcellularLocation>
</comment>
<keyword evidence="2" id="KW-0813">Transport</keyword>
<feature type="transmembrane region" description="Helical" evidence="6">
    <location>
        <begin position="6"/>
        <end position="24"/>
    </location>
</feature>
<feature type="transmembrane region" description="Helical" evidence="6">
    <location>
        <begin position="119"/>
        <end position="140"/>
    </location>
</feature>
<dbReference type="InterPro" id="IPR047218">
    <property type="entry name" value="YocR/YhdH-like"/>
</dbReference>
<evidence type="ECO:0000256" key="1">
    <source>
        <dbReference type="ARBA" id="ARBA00004141"/>
    </source>
</evidence>
<feature type="transmembrane region" description="Helical" evidence="6">
    <location>
        <begin position="319"/>
        <end position="344"/>
    </location>
</feature>
<sequence>MRADLVQYLHVVWYVAVFIVMPMIKHSLWTSRWTFLFATAGAAVGLGNVWRFSFLTGQNGGAAFVLVYLAFVFVIGVPIIMAELAIGRMGQLSPIGSIKGIIQLQDASHFWQAIGKLSLIVPFIGFTFYSVVTGWTLYYAGQAITNGFKGVSSVEAQSLFEALTLSPMVTIILQGVVVVATAVIVGNGLRQGIERTTKIMVPGLGVILLLMVVYNVFAADMSSAIEFLFSPNFSELSGTSILLALGQAFFSVGVGVGFMMTYGAYLPKDISIPKAAFVIGSVDTGVALLAGLAIFPIVFATGLDPSEGPGLVFVTMPVAFSAMPFGYILGVTFFLLLFVAAYTTTIGMLEPVVAYLEERWNRGRFALAIWAGLVIWLIGILPGLSDNVLADVRPLAFITGLADKSIFETFDFMTASVLIPINAFLIALFAGWVVSVETFKRELGFRSHALFNVWLVLMRYLVPLAVLIVTISGLLG</sequence>
<protein>
    <recommendedName>
        <fullName evidence="8">Transporter</fullName>
    </recommendedName>
</protein>
<organism evidence="7">
    <name type="scientific">marine metagenome</name>
    <dbReference type="NCBI Taxonomy" id="408172"/>
    <lineage>
        <taxon>unclassified sequences</taxon>
        <taxon>metagenomes</taxon>
        <taxon>ecological metagenomes</taxon>
    </lineage>
</organism>
<keyword evidence="5 6" id="KW-0472">Membrane</keyword>
<dbReference type="GO" id="GO:0016020">
    <property type="term" value="C:membrane"/>
    <property type="evidence" value="ECO:0007669"/>
    <property type="project" value="UniProtKB-SubCell"/>
</dbReference>
<evidence type="ECO:0000313" key="7">
    <source>
        <dbReference type="EMBL" id="SUZ94675.1"/>
    </source>
</evidence>
<dbReference type="InterPro" id="IPR037272">
    <property type="entry name" value="SNS_sf"/>
</dbReference>
<keyword evidence="3 6" id="KW-0812">Transmembrane</keyword>
<evidence type="ECO:0000256" key="6">
    <source>
        <dbReference type="SAM" id="Phobius"/>
    </source>
</evidence>
<proteinExistence type="predicted"/>
<feature type="transmembrane region" description="Helical" evidence="6">
    <location>
        <begin position="277"/>
        <end position="299"/>
    </location>
</feature>
<accession>A0A381RS26</accession>
<feature type="transmembrane region" description="Helical" evidence="6">
    <location>
        <begin position="417"/>
        <end position="439"/>
    </location>
</feature>
<feature type="transmembrane region" description="Helical" evidence="6">
    <location>
        <begin position="451"/>
        <end position="475"/>
    </location>
</feature>
<dbReference type="PRINTS" id="PR00176">
    <property type="entry name" value="NANEUSMPORT"/>
</dbReference>
<dbReference type="PROSITE" id="PS50267">
    <property type="entry name" value="NA_NEUROTRAN_SYMP_3"/>
    <property type="match status" value="1"/>
</dbReference>
<feature type="transmembrane region" description="Helical" evidence="6">
    <location>
        <begin position="33"/>
        <end position="50"/>
    </location>
</feature>
<dbReference type="PANTHER" id="PTHR42948">
    <property type="entry name" value="TRANSPORTER"/>
    <property type="match status" value="1"/>
</dbReference>
<reference evidence="7" key="1">
    <citation type="submission" date="2018-05" db="EMBL/GenBank/DDBJ databases">
        <authorList>
            <person name="Lanie J.A."/>
            <person name="Ng W.-L."/>
            <person name="Kazmierczak K.M."/>
            <person name="Andrzejewski T.M."/>
            <person name="Davidsen T.M."/>
            <person name="Wayne K.J."/>
            <person name="Tettelin H."/>
            <person name="Glass J.I."/>
            <person name="Rusch D."/>
            <person name="Podicherti R."/>
            <person name="Tsui H.-C.T."/>
            <person name="Winkler M.E."/>
        </authorList>
    </citation>
    <scope>NUCLEOTIDE SEQUENCE</scope>
</reference>
<feature type="transmembrane region" description="Helical" evidence="6">
    <location>
        <begin position="365"/>
        <end position="384"/>
    </location>
</feature>
<keyword evidence="4 6" id="KW-1133">Transmembrane helix</keyword>
<dbReference type="SUPFAM" id="SSF161070">
    <property type="entry name" value="SNF-like"/>
    <property type="match status" value="1"/>
</dbReference>
<dbReference type="Pfam" id="PF00209">
    <property type="entry name" value="SNF"/>
    <property type="match status" value="2"/>
</dbReference>
<dbReference type="EMBL" id="UINC01002256">
    <property type="protein sequence ID" value="SUZ94675.1"/>
    <property type="molecule type" value="Genomic_DNA"/>
</dbReference>
<gene>
    <name evidence="7" type="ORF">METZ01_LOCUS47529</name>
</gene>
<feature type="transmembrane region" description="Helical" evidence="6">
    <location>
        <begin position="239"/>
        <end position="265"/>
    </location>
</feature>
<name>A0A381RS26_9ZZZZ</name>
<feature type="transmembrane region" description="Helical" evidence="6">
    <location>
        <begin position="160"/>
        <end position="187"/>
    </location>
</feature>
<evidence type="ECO:0000256" key="3">
    <source>
        <dbReference type="ARBA" id="ARBA00022692"/>
    </source>
</evidence>
<evidence type="ECO:0000256" key="5">
    <source>
        <dbReference type="ARBA" id="ARBA00023136"/>
    </source>
</evidence>
<evidence type="ECO:0008006" key="8">
    <source>
        <dbReference type="Google" id="ProtNLM"/>
    </source>
</evidence>
<dbReference type="NCBIfam" id="NF037979">
    <property type="entry name" value="Na_transp"/>
    <property type="match status" value="1"/>
</dbReference>
<dbReference type="PANTHER" id="PTHR42948:SF1">
    <property type="entry name" value="TRANSPORTER"/>
    <property type="match status" value="1"/>
</dbReference>
<evidence type="ECO:0000256" key="4">
    <source>
        <dbReference type="ARBA" id="ARBA00022989"/>
    </source>
</evidence>